<keyword evidence="2" id="KW-1185">Reference proteome</keyword>
<evidence type="ECO:0000313" key="1">
    <source>
        <dbReference type="EMBL" id="KAF3422815.1"/>
    </source>
</evidence>
<accession>A0A833VQV4</accession>
<dbReference type="AlphaFoldDB" id="A0A833VQV4"/>
<proteinExistence type="predicted"/>
<evidence type="ECO:0000313" key="2">
    <source>
        <dbReference type="Proteomes" id="UP000655588"/>
    </source>
</evidence>
<gene>
    <name evidence="1" type="ORF">E2986_13473</name>
</gene>
<sequence>MNNFALGRSYYQKSTSSQVGKKSEETKTLGEVNLRLEKLGKKISHRYRLFIITIMRPRLSNTCIHEFFTIDKTMELSVFYCTMHSSIENLFTSSHNKILS</sequence>
<protein>
    <submittedName>
        <fullName evidence="1">Uncharacterized protein</fullName>
    </submittedName>
</protein>
<name>A0A833VQV4_9HYME</name>
<dbReference type="EMBL" id="WNWW01000643">
    <property type="protein sequence ID" value="KAF3422815.1"/>
    <property type="molecule type" value="Genomic_DNA"/>
</dbReference>
<comment type="caution">
    <text evidence="1">The sequence shown here is derived from an EMBL/GenBank/DDBJ whole genome shotgun (WGS) entry which is preliminary data.</text>
</comment>
<organism evidence="1 2">
    <name type="scientific">Frieseomelitta varia</name>
    <dbReference type="NCBI Taxonomy" id="561572"/>
    <lineage>
        <taxon>Eukaryota</taxon>
        <taxon>Metazoa</taxon>
        <taxon>Ecdysozoa</taxon>
        <taxon>Arthropoda</taxon>
        <taxon>Hexapoda</taxon>
        <taxon>Insecta</taxon>
        <taxon>Pterygota</taxon>
        <taxon>Neoptera</taxon>
        <taxon>Endopterygota</taxon>
        <taxon>Hymenoptera</taxon>
        <taxon>Apocrita</taxon>
        <taxon>Aculeata</taxon>
        <taxon>Apoidea</taxon>
        <taxon>Anthophila</taxon>
        <taxon>Apidae</taxon>
        <taxon>Frieseomelitta</taxon>
    </lineage>
</organism>
<dbReference type="Proteomes" id="UP000655588">
    <property type="component" value="Unassembled WGS sequence"/>
</dbReference>
<reference evidence="1" key="1">
    <citation type="submission" date="2019-11" db="EMBL/GenBank/DDBJ databases">
        <title>The nuclear and mitochondrial genomes of Frieseomelitta varia - a highly eusocial stingless bee (Meliponini) with a permanently sterile worker caste.</title>
        <authorList>
            <person name="Freitas F.C.P."/>
            <person name="Lourenco A.P."/>
            <person name="Nunes F.M.F."/>
            <person name="Paschoal A.R."/>
            <person name="Abreu F.C.P."/>
            <person name="Barbin F.O."/>
            <person name="Bataglia L."/>
            <person name="Cardoso-Junior C.A.M."/>
            <person name="Cervoni M.S."/>
            <person name="Silva S.R."/>
            <person name="Dalarmi F."/>
            <person name="Del Lama M.A."/>
            <person name="Depintor T.S."/>
            <person name="Ferreira K.M."/>
            <person name="Goria P.S."/>
            <person name="Jaskot M.C."/>
            <person name="Lago D.C."/>
            <person name="Luna-Lucena D."/>
            <person name="Moda L.M."/>
            <person name="Nascimento L."/>
            <person name="Pedrino M."/>
            <person name="Rabico F.O."/>
            <person name="Sanches F.C."/>
            <person name="Santos D.E."/>
            <person name="Santos C.G."/>
            <person name="Vieira J."/>
            <person name="Lopes T.F."/>
            <person name="Barchuk A.R."/>
            <person name="Hartfelder K."/>
            <person name="Simoes Z.L.P."/>
            <person name="Bitondi M.M.G."/>
            <person name="Pinheiro D.G."/>
        </authorList>
    </citation>
    <scope>NUCLEOTIDE SEQUENCE</scope>
    <source>
        <strain evidence="1">USP_RPSP 00005682</strain>
        <tissue evidence="1">Whole individual</tissue>
    </source>
</reference>